<dbReference type="Pfam" id="PF01408">
    <property type="entry name" value="GFO_IDH_MocA"/>
    <property type="match status" value="1"/>
</dbReference>
<dbReference type="Gene3D" id="3.30.360.10">
    <property type="entry name" value="Dihydrodipicolinate Reductase, domain 2"/>
    <property type="match status" value="1"/>
</dbReference>
<accession>A0ABN2WU24</accession>
<dbReference type="InterPro" id="IPR000683">
    <property type="entry name" value="Gfo/Idh/MocA-like_OxRdtase_N"/>
</dbReference>
<dbReference type="InterPro" id="IPR050463">
    <property type="entry name" value="Gfo/Idh/MocA_oxidrdct_glycsds"/>
</dbReference>
<proteinExistence type="predicted"/>
<comment type="caution">
    <text evidence="3">The sequence shown here is derived from an EMBL/GenBank/DDBJ whole genome shotgun (WGS) entry which is preliminary data.</text>
</comment>
<dbReference type="InterPro" id="IPR036291">
    <property type="entry name" value="NAD(P)-bd_dom_sf"/>
</dbReference>
<feature type="domain" description="Gfo/Idh/MocA-like oxidoreductase N-terminal" evidence="2">
    <location>
        <begin position="3"/>
        <end position="115"/>
    </location>
</feature>
<evidence type="ECO:0000256" key="1">
    <source>
        <dbReference type="ARBA" id="ARBA00023002"/>
    </source>
</evidence>
<dbReference type="SUPFAM" id="SSF55347">
    <property type="entry name" value="Glyceraldehyde-3-phosphate dehydrogenase-like, C-terminal domain"/>
    <property type="match status" value="1"/>
</dbReference>
<evidence type="ECO:0000313" key="4">
    <source>
        <dbReference type="Proteomes" id="UP001500016"/>
    </source>
</evidence>
<sequence length="351" mass="36769">MTRVTIVGLGRGLLLARWCERLGFEVAAVCDPDEGLLAAAAKEFPAARPASGWADVLADGADAVVLANDFDGHAEPAIAFLERGVHVLSECAACVTEDEGRALVAAAEASTATYSFAENYVEHPHVRTVAEALRSGEVGEAQLVECDYLHALGPDDIRALAGDPAHWRGRISPTAYCTHTLSPVLDVSGAWPVEVTAHPVGPGARPMAVVLVTRLSTGALAVTRQTFLQGEPDSHWSWLSVRGSEGLAESLRAPGPDAWSVRVRREGWARGGEPADEVRAPEEVRLAGGPVDPMEAGTALIVEGFRRTVVEGAPPRVPVRAAVAASLVGVAGARSLAEGSVPVRMPDVAGW</sequence>
<reference evidence="3 4" key="1">
    <citation type="journal article" date="2019" name="Int. J. Syst. Evol. Microbiol.">
        <title>The Global Catalogue of Microorganisms (GCM) 10K type strain sequencing project: providing services to taxonomists for standard genome sequencing and annotation.</title>
        <authorList>
            <consortium name="The Broad Institute Genomics Platform"/>
            <consortium name="The Broad Institute Genome Sequencing Center for Infectious Disease"/>
            <person name="Wu L."/>
            <person name="Ma J."/>
        </authorList>
    </citation>
    <scope>NUCLEOTIDE SEQUENCE [LARGE SCALE GENOMIC DNA]</scope>
    <source>
        <strain evidence="3 4">JCM 15478</strain>
    </source>
</reference>
<organism evidence="3 4">
    <name type="scientific">Streptomyces albiaxialis</name>
    <dbReference type="NCBI Taxonomy" id="329523"/>
    <lineage>
        <taxon>Bacteria</taxon>
        <taxon>Bacillati</taxon>
        <taxon>Actinomycetota</taxon>
        <taxon>Actinomycetes</taxon>
        <taxon>Kitasatosporales</taxon>
        <taxon>Streptomycetaceae</taxon>
        <taxon>Streptomyces</taxon>
    </lineage>
</organism>
<dbReference type="SUPFAM" id="SSF51735">
    <property type="entry name" value="NAD(P)-binding Rossmann-fold domains"/>
    <property type="match status" value="1"/>
</dbReference>
<dbReference type="Gene3D" id="3.40.50.720">
    <property type="entry name" value="NAD(P)-binding Rossmann-like Domain"/>
    <property type="match status" value="1"/>
</dbReference>
<protein>
    <recommendedName>
        <fullName evidence="2">Gfo/Idh/MocA-like oxidoreductase N-terminal domain-containing protein</fullName>
    </recommendedName>
</protein>
<gene>
    <name evidence="3" type="ORF">GCM10009801_69230</name>
</gene>
<dbReference type="PANTHER" id="PTHR43818">
    <property type="entry name" value="BCDNA.GH03377"/>
    <property type="match status" value="1"/>
</dbReference>
<dbReference type="EMBL" id="BAAAPE010000017">
    <property type="protein sequence ID" value="GAA2098272.1"/>
    <property type="molecule type" value="Genomic_DNA"/>
</dbReference>
<keyword evidence="4" id="KW-1185">Reference proteome</keyword>
<evidence type="ECO:0000259" key="2">
    <source>
        <dbReference type="Pfam" id="PF01408"/>
    </source>
</evidence>
<dbReference type="RefSeq" id="WP_344534018.1">
    <property type="nucleotide sequence ID" value="NZ_BAAAPE010000017.1"/>
</dbReference>
<keyword evidence="1" id="KW-0560">Oxidoreductase</keyword>
<evidence type="ECO:0000313" key="3">
    <source>
        <dbReference type="EMBL" id="GAA2098272.1"/>
    </source>
</evidence>
<name>A0ABN2WU24_9ACTN</name>
<dbReference type="Proteomes" id="UP001500016">
    <property type="component" value="Unassembled WGS sequence"/>
</dbReference>
<dbReference type="PANTHER" id="PTHR43818:SF11">
    <property type="entry name" value="BCDNA.GH03377"/>
    <property type="match status" value="1"/>
</dbReference>